<feature type="compositionally biased region" description="Low complexity" evidence="1">
    <location>
        <begin position="9"/>
        <end position="21"/>
    </location>
</feature>
<evidence type="ECO:0000256" key="1">
    <source>
        <dbReference type="SAM" id="MobiDB-lite"/>
    </source>
</evidence>
<protein>
    <submittedName>
        <fullName evidence="2">Uncharacterized protein</fullName>
    </submittedName>
</protein>
<name>A0A1L7XPZ1_9HELO</name>
<dbReference type="Pfam" id="PF07081">
    <property type="entry name" value="DUF1349"/>
    <property type="match status" value="1"/>
</dbReference>
<feature type="region of interest" description="Disordered" evidence="1">
    <location>
        <begin position="1"/>
        <end position="21"/>
    </location>
</feature>
<keyword evidence="3" id="KW-1185">Reference proteome</keyword>
<evidence type="ECO:0000313" key="2">
    <source>
        <dbReference type="EMBL" id="CZR67093.1"/>
    </source>
</evidence>
<dbReference type="Proteomes" id="UP000184330">
    <property type="component" value="Unassembled WGS sequence"/>
</dbReference>
<gene>
    <name evidence="2" type="ORF">PAC_16992</name>
</gene>
<sequence length="223" mass="24774">MASTPFQIFPPSSASAPTASSTSFSISCPVDGPTDVWRKPSNPIAGNEKEVRTFNAPIIYKKVPLAKFKRVRVTVKGKWERLYDQGGVVLVLPPNGGEIKEPELKWVKAGIEFYMNEPFVGHVACEKWADWSLTQAGITPDKSITIEFEKDPSSGTLWIYTIGSKGERYPIREVTWVFADENLGEGKEVWVGVYAATPIMEGRESEKDGLVVEFEGWELDVEG</sequence>
<dbReference type="OrthoDB" id="42525at2759"/>
<dbReference type="EMBL" id="FJOG01000041">
    <property type="protein sequence ID" value="CZR67093.1"/>
    <property type="molecule type" value="Genomic_DNA"/>
</dbReference>
<dbReference type="PANTHER" id="PTHR35332">
    <property type="entry name" value="REGULATION OF ENOLASE PROTEIN 1"/>
    <property type="match status" value="1"/>
</dbReference>
<reference evidence="2 3" key="1">
    <citation type="submission" date="2016-03" db="EMBL/GenBank/DDBJ databases">
        <authorList>
            <person name="Ploux O."/>
        </authorList>
    </citation>
    <scope>NUCLEOTIDE SEQUENCE [LARGE SCALE GENOMIC DNA]</scope>
    <source>
        <strain evidence="2 3">UAMH 11012</strain>
    </source>
</reference>
<dbReference type="PANTHER" id="PTHR35332:SF2">
    <property type="entry name" value="REGULATION OF ENOLASE PROTEIN 1"/>
    <property type="match status" value="1"/>
</dbReference>
<evidence type="ECO:0000313" key="3">
    <source>
        <dbReference type="Proteomes" id="UP000184330"/>
    </source>
</evidence>
<organism evidence="2 3">
    <name type="scientific">Phialocephala subalpina</name>
    <dbReference type="NCBI Taxonomy" id="576137"/>
    <lineage>
        <taxon>Eukaryota</taxon>
        <taxon>Fungi</taxon>
        <taxon>Dikarya</taxon>
        <taxon>Ascomycota</taxon>
        <taxon>Pezizomycotina</taxon>
        <taxon>Leotiomycetes</taxon>
        <taxon>Helotiales</taxon>
        <taxon>Mollisiaceae</taxon>
        <taxon>Phialocephala</taxon>
        <taxon>Phialocephala fortinii species complex</taxon>
    </lineage>
</organism>
<dbReference type="Gene3D" id="2.60.120.200">
    <property type="match status" value="1"/>
</dbReference>
<proteinExistence type="predicted"/>
<dbReference type="STRING" id="576137.A0A1L7XPZ1"/>
<accession>A0A1L7XPZ1</accession>
<dbReference type="InterPro" id="IPR009784">
    <property type="entry name" value="DUF1349"/>
</dbReference>
<dbReference type="AlphaFoldDB" id="A0A1L7XPZ1"/>